<reference evidence="2" key="1">
    <citation type="journal article" date="2019" name="Sci. Rep.">
        <title>Draft genome of Tanacetum cinerariifolium, the natural source of mosquito coil.</title>
        <authorList>
            <person name="Yamashiro T."/>
            <person name="Shiraishi A."/>
            <person name="Satake H."/>
            <person name="Nakayama K."/>
        </authorList>
    </citation>
    <scope>NUCLEOTIDE SEQUENCE</scope>
</reference>
<comment type="caution">
    <text evidence="2">The sequence shown here is derived from an EMBL/GenBank/DDBJ whole genome shotgun (WGS) entry which is preliminary data.</text>
</comment>
<name>A0A699I0I2_TANCI</name>
<gene>
    <name evidence="2" type="ORF">Tci_483881</name>
</gene>
<sequence>MPPKPNLFFHDAPTASETVPTVLNVEPSPKDESESEPMPTQKAPSFVQTSKHVKTLRPSVKPIAHPTPTENLRKAIPKSKGHRHSWNRKACFVCKSLNHLIKDCDYYEKKMVQKLVRNNAMRGTHQHYAQMTRPHPYRHVVPTIVLTGSRLIPLTATRPVTTAVP</sequence>
<evidence type="ECO:0000313" key="2">
    <source>
        <dbReference type="EMBL" id="GEZ11908.1"/>
    </source>
</evidence>
<organism evidence="2">
    <name type="scientific">Tanacetum cinerariifolium</name>
    <name type="common">Dalmatian daisy</name>
    <name type="synonym">Chrysanthemum cinerariifolium</name>
    <dbReference type="NCBI Taxonomy" id="118510"/>
    <lineage>
        <taxon>Eukaryota</taxon>
        <taxon>Viridiplantae</taxon>
        <taxon>Streptophyta</taxon>
        <taxon>Embryophyta</taxon>
        <taxon>Tracheophyta</taxon>
        <taxon>Spermatophyta</taxon>
        <taxon>Magnoliopsida</taxon>
        <taxon>eudicotyledons</taxon>
        <taxon>Gunneridae</taxon>
        <taxon>Pentapetalae</taxon>
        <taxon>asterids</taxon>
        <taxon>campanulids</taxon>
        <taxon>Asterales</taxon>
        <taxon>Asteraceae</taxon>
        <taxon>Asteroideae</taxon>
        <taxon>Anthemideae</taxon>
        <taxon>Anthemidinae</taxon>
        <taxon>Tanacetum</taxon>
    </lineage>
</organism>
<dbReference type="AlphaFoldDB" id="A0A699I0I2"/>
<evidence type="ECO:0000256" key="1">
    <source>
        <dbReference type="SAM" id="MobiDB-lite"/>
    </source>
</evidence>
<dbReference type="EMBL" id="BKCJ010242785">
    <property type="protein sequence ID" value="GEZ11908.1"/>
    <property type="molecule type" value="Genomic_DNA"/>
</dbReference>
<proteinExistence type="predicted"/>
<accession>A0A699I0I2</accession>
<feature type="region of interest" description="Disordered" evidence="1">
    <location>
        <begin position="1"/>
        <end position="81"/>
    </location>
</feature>
<protein>
    <submittedName>
        <fullName evidence="2">Uncharacterized protein</fullName>
    </submittedName>
</protein>